<feature type="transmembrane region" description="Helical" evidence="6">
    <location>
        <begin position="183"/>
        <end position="201"/>
    </location>
</feature>
<comment type="caution">
    <text evidence="7">The sequence shown here is derived from an EMBL/GenBank/DDBJ whole genome shotgun (WGS) entry which is preliminary data.</text>
</comment>
<feature type="transmembrane region" description="Helical" evidence="6">
    <location>
        <begin position="91"/>
        <end position="113"/>
    </location>
</feature>
<keyword evidence="4 6" id="KW-1133">Transmembrane helix</keyword>
<evidence type="ECO:0000256" key="6">
    <source>
        <dbReference type="SAM" id="Phobius"/>
    </source>
</evidence>
<organism evidence="7 8">
    <name type="scientific">Podospora didyma</name>
    <dbReference type="NCBI Taxonomy" id="330526"/>
    <lineage>
        <taxon>Eukaryota</taxon>
        <taxon>Fungi</taxon>
        <taxon>Dikarya</taxon>
        <taxon>Ascomycota</taxon>
        <taxon>Pezizomycotina</taxon>
        <taxon>Sordariomycetes</taxon>
        <taxon>Sordariomycetidae</taxon>
        <taxon>Sordariales</taxon>
        <taxon>Podosporaceae</taxon>
        <taxon>Podospora</taxon>
    </lineage>
</organism>
<dbReference type="InterPro" id="IPR045225">
    <property type="entry name" value="Uracil/uridine/allantoin_perm"/>
</dbReference>
<dbReference type="Pfam" id="PF02133">
    <property type="entry name" value="Transp_cyt_pur"/>
    <property type="match status" value="1"/>
</dbReference>
<dbReference type="AlphaFoldDB" id="A0AAE0N2H1"/>
<reference evidence="7" key="2">
    <citation type="submission" date="2023-06" db="EMBL/GenBank/DDBJ databases">
        <authorList>
            <consortium name="Lawrence Berkeley National Laboratory"/>
            <person name="Haridas S."/>
            <person name="Hensen N."/>
            <person name="Bonometti L."/>
            <person name="Westerberg I."/>
            <person name="Brannstrom I.O."/>
            <person name="Guillou S."/>
            <person name="Cros-Aarteil S."/>
            <person name="Calhoun S."/>
            <person name="Kuo A."/>
            <person name="Mondo S."/>
            <person name="Pangilinan J."/>
            <person name="Riley R."/>
            <person name="LaButti K."/>
            <person name="Andreopoulos B."/>
            <person name="Lipzen A."/>
            <person name="Chen C."/>
            <person name="Yanf M."/>
            <person name="Daum C."/>
            <person name="Ng V."/>
            <person name="Clum A."/>
            <person name="Steindorff A."/>
            <person name="Ohm R."/>
            <person name="Martin F."/>
            <person name="Silar P."/>
            <person name="Natvig D."/>
            <person name="Lalanne C."/>
            <person name="Gautier V."/>
            <person name="Ament-velasquez S.L."/>
            <person name="Kruys A."/>
            <person name="Hutchinson M.I."/>
            <person name="Powell A.J."/>
            <person name="Barry K."/>
            <person name="Miller A.N."/>
            <person name="Grigoriev I.V."/>
            <person name="Debuchy R."/>
            <person name="Gladieux P."/>
            <person name="Thoren M.H."/>
            <person name="Johannesson H."/>
        </authorList>
    </citation>
    <scope>NUCLEOTIDE SEQUENCE</scope>
    <source>
        <strain evidence="7">CBS 232.78</strain>
    </source>
</reference>
<evidence type="ECO:0000256" key="3">
    <source>
        <dbReference type="ARBA" id="ARBA00022692"/>
    </source>
</evidence>
<feature type="transmembrane region" description="Helical" evidence="6">
    <location>
        <begin position="213"/>
        <end position="234"/>
    </location>
</feature>
<dbReference type="GO" id="GO:0005886">
    <property type="term" value="C:plasma membrane"/>
    <property type="evidence" value="ECO:0007669"/>
    <property type="project" value="TreeGrafter"/>
</dbReference>
<dbReference type="PANTHER" id="PTHR30618:SF0">
    <property type="entry name" value="PURINE-URACIL PERMEASE NCS1"/>
    <property type="match status" value="1"/>
</dbReference>
<feature type="transmembrane region" description="Helical" evidence="6">
    <location>
        <begin position="261"/>
        <end position="281"/>
    </location>
</feature>
<dbReference type="GO" id="GO:0015205">
    <property type="term" value="F:nucleobase transmembrane transporter activity"/>
    <property type="evidence" value="ECO:0007669"/>
    <property type="project" value="TreeGrafter"/>
</dbReference>
<dbReference type="InterPro" id="IPR001248">
    <property type="entry name" value="Pur-cyt_permease"/>
</dbReference>
<dbReference type="Proteomes" id="UP001285441">
    <property type="component" value="Unassembled WGS sequence"/>
</dbReference>
<evidence type="ECO:0000313" key="7">
    <source>
        <dbReference type="EMBL" id="KAK3367723.1"/>
    </source>
</evidence>
<gene>
    <name evidence="7" type="ORF">B0H63DRAFT_85456</name>
</gene>
<feature type="transmembrane region" description="Helical" evidence="6">
    <location>
        <begin position="66"/>
        <end position="85"/>
    </location>
</feature>
<evidence type="ECO:0000256" key="2">
    <source>
        <dbReference type="ARBA" id="ARBA00008974"/>
    </source>
</evidence>
<feature type="transmembrane region" description="Helical" evidence="6">
    <location>
        <begin position="395"/>
        <end position="417"/>
    </location>
</feature>
<accession>A0AAE0N2H1</accession>
<feature type="transmembrane region" description="Helical" evidence="6">
    <location>
        <begin position="309"/>
        <end position="331"/>
    </location>
</feature>
<feature type="transmembrane region" description="Helical" evidence="6">
    <location>
        <begin position="460"/>
        <end position="482"/>
    </location>
</feature>
<keyword evidence="5 6" id="KW-0472">Membrane</keyword>
<evidence type="ECO:0000256" key="5">
    <source>
        <dbReference type="ARBA" id="ARBA00023136"/>
    </source>
</evidence>
<comment type="subcellular location">
    <subcellularLocation>
        <location evidence="1">Membrane</location>
        <topology evidence="1">Multi-pass membrane protein</topology>
    </subcellularLocation>
</comment>
<dbReference type="EMBL" id="JAULSW010000011">
    <property type="protein sequence ID" value="KAK3367723.1"/>
    <property type="molecule type" value="Genomic_DNA"/>
</dbReference>
<keyword evidence="8" id="KW-1185">Reference proteome</keyword>
<evidence type="ECO:0000256" key="1">
    <source>
        <dbReference type="ARBA" id="ARBA00004141"/>
    </source>
</evidence>
<feature type="transmembrane region" description="Helical" evidence="6">
    <location>
        <begin position="423"/>
        <end position="440"/>
    </location>
</feature>
<evidence type="ECO:0000256" key="4">
    <source>
        <dbReference type="ARBA" id="ARBA00022989"/>
    </source>
</evidence>
<reference evidence="7" key="1">
    <citation type="journal article" date="2023" name="Mol. Phylogenet. Evol.">
        <title>Genome-scale phylogeny and comparative genomics of the fungal order Sordariales.</title>
        <authorList>
            <person name="Hensen N."/>
            <person name="Bonometti L."/>
            <person name="Westerberg I."/>
            <person name="Brannstrom I.O."/>
            <person name="Guillou S."/>
            <person name="Cros-Aarteil S."/>
            <person name="Calhoun S."/>
            <person name="Haridas S."/>
            <person name="Kuo A."/>
            <person name="Mondo S."/>
            <person name="Pangilinan J."/>
            <person name="Riley R."/>
            <person name="LaButti K."/>
            <person name="Andreopoulos B."/>
            <person name="Lipzen A."/>
            <person name="Chen C."/>
            <person name="Yan M."/>
            <person name="Daum C."/>
            <person name="Ng V."/>
            <person name="Clum A."/>
            <person name="Steindorff A."/>
            <person name="Ohm R.A."/>
            <person name="Martin F."/>
            <person name="Silar P."/>
            <person name="Natvig D.O."/>
            <person name="Lalanne C."/>
            <person name="Gautier V."/>
            <person name="Ament-Velasquez S.L."/>
            <person name="Kruys A."/>
            <person name="Hutchinson M.I."/>
            <person name="Powell A.J."/>
            <person name="Barry K."/>
            <person name="Miller A.N."/>
            <person name="Grigoriev I.V."/>
            <person name="Debuchy R."/>
            <person name="Gladieux P."/>
            <person name="Hiltunen Thoren M."/>
            <person name="Johannesson H."/>
        </authorList>
    </citation>
    <scope>NUCLEOTIDE SEQUENCE</scope>
    <source>
        <strain evidence="7">CBS 232.78</strain>
    </source>
</reference>
<keyword evidence="3 6" id="KW-0812">Transmembrane</keyword>
<feature type="transmembrane region" description="Helical" evidence="6">
    <location>
        <begin position="502"/>
        <end position="520"/>
    </location>
</feature>
<feature type="transmembrane region" description="Helical" evidence="6">
    <location>
        <begin position="134"/>
        <end position="153"/>
    </location>
</feature>
<feature type="transmembrane region" description="Helical" evidence="6">
    <location>
        <begin position="351"/>
        <end position="374"/>
    </location>
</feature>
<dbReference type="Gene3D" id="1.10.4160.10">
    <property type="entry name" value="Hydantoin permease"/>
    <property type="match status" value="1"/>
</dbReference>
<evidence type="ECO:0000313" key="8">
    <source>
        <dbReference type="Proteomes" id="UP001285441"/>
    </source>
</evidence>
<comment type="similarity">
    <text evidence="2">Belongs to the purine-cytosine permease (2.A.39) family.</text>
</comment>
<dbReference type="CDD" id="cd11482">
    <property type="entry name" value="SLC-NCS1sbd_NRT1-like"/>
    <property type="match status" value="1"/>
</dbReference>
<dbReference type="PANTHER" id="PTHR30618">
    <property type="entry name" value="NCS1 FAMILY PURINE/PYRIMIDINE TRANSPORTER"/>
    <property type="match status" value="1"/>
</dbReference>
<proteinExistence type="inferred from homology"/>
<protein>
    <submittedName>
        <fullName evidence="7">NCS1 nucleoside transporter</fullName>
    </submittedName>
</protein>
<sequence length="587" mass="64609">MVQLSTRAGLTAPFQSRQAFLSFIQVPEAVDSNGVAVCEFDSKWSNKDLEPTPPQQRTWTWYNLPLYWGFTVFGPTGWNVAASLINVGLTWQQAFISCIIGSLIAGAVVMAMARPGVQYHVGFPALTRSVMGMYGSYFFIFIRAVVCIVWYGIQSYYGANLLAVCFRCVFGHNWTDFKNSLPLSAHVTGPVLLCFFLVWLMELPFMFVHPTKIHYLFTVKGFIMPVATLGLFGWCMANGSGIAAIDLASASSAKAKASTQLVWSIMTGINVIMGTLSPMLINQPDLARYCRKTRDAGWIQGASVFMSKVLVYFLGLAATASMQGVWGKAYWNIWDLLTAILDHHWTAGSRTAVFLVSLSFLFSAMSVNFGANSIPFGADMTGLFPQYLTIRRGQVLCAVLGICVVPWELIASAASFLSFLGSYNIFMAPLCAVILVDYAFARSGNIHVPSLFNGSKHSLYWFKGGVNWLGVFAWLAGVSMGLPGLVAQYQPKAVSVEGQRMYTMGWILTFCTAAAVYFVGIKVFPPRVYPAGFEDMPPKWEYLAKEGREGFFDGERVTRDNVVLGVASPALTDSEEVLDEKVSKPEV</sequence>
<name>A0AAE0N2H1_9PEZI</name>